<reference evidence="10" key="1">
    <citation type="submission" date="2016-10" db="EMBL/GenBank/DDBJ databases">
        <title>Chloroplast genomes as a tool to resolve red algal phylogenies: a case study in the Nemaliales.</title>
        <authorList>
            <person name="Costa J.F."/>
            <person name="Lin S.M."/>
            <person name="Macaya E.C."/>
            <person name="Fernandez-Garcia C."/>
            <person name="Verbruggen H."/>
        </authorList>
    </citation>
    <scope>NUCLEOTIDE SEQUENCE</scope>
    <source>
        <strain evidence="10">J.0604</strain>
    </source>
</reference>
<dbReference type="SUPFAM" id="SSF50465">
    <property type="entry name" value="EF-Tu/eEF-1alpha/eIF2-gamma C-terminal domain"/>
    <property type="match status" value="1"/>
</dbReference>
<accession>A0A1G4NY94</accession>
<dbReference type="GO" id="GO:0003924">
    <property type="term" value="F:GTPase activity"/>
    <property type="evidence" value="ECO:0007669"/>
    <property type="project" value="UniProtKB-UniRule"/>
</dbReference>
<keyword evidence="10" id="KW-0934">Plastid</keyword>
<dbReference type="Pfam" id="PF03143">
    <property type="entry name" value="GTP_EFTU_D3"/>
    <property type="match status" value="1"/>
</dbReference>
<gene>
    <name evidence="7 10" type="primary">tufA</name>
    <name evidence="10" type="ORF">J0604_188</name>
</gene>
<dbReference type="CDD" id="cd03707">
    <property type="entry name" value="EFTU_III"/>
    <property type="match status" value="1"/>
</dbReference>
<comment type="function">
    <text evidence="8">This protein promotes the GTP-dependent binding of aminoacyl-tRNA to the A-site of ribosomes during protein biosynthesis.</text>
</comment>
<dbReference type="InterPro" id="IPR031157">
    <property type="entry name" value="G_TR_CS"/>
</dbReference>
<keyword evidence="6 7" id="KW-0342">GTP-binding</keyword>
<proteinExistence type="inferred from homology"/>
<dbReference type="NCBIfam" id="NF009372">
    <property type="entry name" value="PRK12735.1"/>
    <property type="match status" value="1"/>
</dbReference>
<dbReference type="CDD" id="cd03697">
    <property type="entry name" value="EFTU_II"/>
    <property type="match status" value="1"/>
</dbReference>
<dbReference type="InterPro" id="IPR009000">
    <property type="entry name" value="Transl_B-barrel_sf"/>
</dbReference>
<dbReference type="SUPFAM" id="SSF52540">
    <property type="entry name" value="P-loop containing nucleoside triphosphate hydrolases"/>
    <property type="match status" value="1"/>
</dbReference>
<feature type="binding site" evidence="7">
    <location>
        <begin position="19"/>
        <end position="26"/>
    </location>
    <ligand>
        <name>GTP</name>
        <dbReference type="ChEBI" id="CHEBI:37565"/>
    </ligand>
</feature>
<evidence type="ECO:0000256" key="7">
    <source>
        <dbReference type="HAMAP-Rule" id="MF_00118"/>
    </source>
</evidence>
<dbReference type="EC" id="3.6.5.3" evidence="7"/>
<dbReference type="InterPro" id="IPR027417">
    <property type="entry name" value="P-loop_NTPase"/>
</dbReference>
<protein>
    <recommendedName>
        <fullName evidence="2 7">Elongation factor Tu, chloroplastic</fullName>
        <shortName evidence="7">EF-Tu</shortName>
        <ecNumber evidence="7">3.6.5.3</ecNumber>
    </recommendedName>
</protein>
<organism evidence="10">
    <name type="scientific">Titanophycus setchellii</name>
    <dbReference type="NCBI Taxonomy" id="940129"/>
    <lineage>
        <taxon>Eukaryota</taxon>
        <taxon>Rhodophyta</taxon>
        <taxon>Florideophyceae</taxon>
        <taxon>Nemaliophycidae</taxon>
        <taxon>Nemaliales</taxon>
        <taxon>Liagoraceae</taxon>
        <taxon>Titanophycus</taxon>
    </lineage>
</organism>
<evidence type="ECO:0000256" key="2">
    <source>
        <dbReference type="ARBA" id="ARBA00021392"/>
    </source>
</evidence>
<dbReference type="InterPro" id="IPR009001">
    <property type="entry name" value="Transl_elong_EF1A/Init_IF2_C"/>
</dbReference>
<dbReference type="InterPro" id="IPR004161">
    <property type="entry name" value="EFTu-like_2"/>
</dbReference>
<dbReference type="InterPro" id="IPR004160">
    <property type="entry name" value="Transl_elong_EFTu/EF1A_C"/>
</dbReference>
<dbReference type="AlphaFoldDB" id="A0A1G4NY94"/>
<comment type="similarity">
    <text evidence="1 7 8">Belongs to the TRAFAC class translation factor GTPase superfamily. Classic translation factor GTPase family. EF-Tu/EF-1A subfamily.</text>
</comment>
<keyword evidence="7" id="KW-0460">Magnesium</keyword>
<dbReference type="PANTHER" id="PTHR43721">
    <property type="entry name" value="ELONGATION FACTOR TU-RELATED"/>
    <property type="match status" value="1"/>
</dbReference>
<dbReference type="NCBIfam" id="TIGR00231">
    <property type="entry name" value="small_GTP"/>
    <property type="match status" value="1"/>
</dbReference>
<comment type="subcellular location">
    <subcellularLocation>
        <location evidence="7">Plastid</location>
        <location evidence="7">Chloroplast</location>
    </subcellularLocation>
</comment>
<keyword evidence="4 7" id="KW-0251">Elongation factor</keyword>
<dbReference type="FunFam" id="3.40.50.300:FF:000003">
    <property type="entry name" value="Elongation factor Tu"/>
    <property type="match status" value="1"/>
</dbReference>
<feature type="domain" description="Tr-type G" evidence="9">
    <location>
        <begin position="10"/>
        <end position="214"/>
    </location>
</feature>
<dbReference type="Pfam" id="PF00009">
    <property type="entry name" value="GTP_EFTU"/>
    <property type="match status" value="1"/>
</dbReference>
<dbReference type="EMBL" id="LT622874">
    <property type="protein sequence ID" value="SCW23660.1"/>
    <property type="molecule type" value="Genomic_DNA"/>
</dbReference>
<feature type="binding site" evidence="7">
    <location>
        <begin position="136"/>
        <end position="139"/>
    </location>
    <ligand>
        <name>GTP</name>
        <dbReference type="ChEBI" id="CHEBI:37565"/>
    </ligand>
</feature>
<dbReference type="InterPro" id="IPR041709">
    <property type="entry name" value="EF-Tu_GTP-bd"/>
</dbReference>
<dbReference type="NCBIfam" id="NF000766">
    <property type="entry name" value="PRK00049.1"/>
    <property type="match status" value="1"/>
</dbReference>
<evidence type="ECO:0000313" key="10">
    <source>
        <dbReference type="EMBL" id="SCW23660.1"/>
    </source>
</evidence>
<feature type="binding site" evidence="7">
    <location>
        <begin position="81"/>
        <end position="85"/>
    </location>
    <ligand>
        <name>GTP</name>
        <dbReference type="ChEBI" id="CHEBI:37565"/>
    </ligand>
</feature>
<dbReference type="Pfam" id="PF03144">
    <property type="entry name" value="GTP_EFTU_D2"/>
    <property type="match status" value="1"/>
</dbReference>
<sequence>MARTKFERKKPHVNIGTIGHVDHGKTTLTAAISATLAVAGSTQLKKFDEIDAAPEEKARGITINTAHVEYETDNRHYAHVDCPGHADYVKNMITGAAQMDGAILVVSAADGPMPQTREHILLAKQVGVPNIVVFLNKEDQVDDEELLELVELEVRELLAQYDFPGDDIPFVSGSALLALDYVTQNPDTQKGDDKWVDKIHELMDAVDDYIPTPERDVDKTFLMAVEDVFSITGRGTVATGRIERGIIKVGDSIEIVGLRDTRTTTITGLEMFQKTLDEGMAGDNIGILLRGIQKKDIERGMVLAKPGTITPHTQFEAEVYILTQEEGGRHTPFFSGYRPQFYVRTTDVTGTITQFTADDGSAAEMVMPGDRIKMSAQLINPIAIEQGMRFAIREGGRTVGAGVVSKILE</sequence>
<dbReference type="NCBIfam" id="NF009373">
    <property type="entry name" value="PRK12736.1"/>
    <property type="match status" value="1"/>
</dbReference>
<evidence type="ECO:0000256" key="5">
    <source>
        <dbReference type="ARBA" id="ARBA00022917"/>
    </source>
</evidence>
<keyword evidence="7" id="KW-0378">Hydrolase</keyword>
<dbReference type="PROSITE" id="PS00301">
    <property type="entry name" value="G_TR_1"/>
    <property type="match status" value="1"/>
</dbReference>
<dbReference type="CDD" id="cd01884">
    <property type="entry name" value="EF_Tu"/>
    <property type="match status" value="1"/>
</dbReference>
<dbReference type="GO" id="GO:0005525">
    <property type="term" value="F:GTP binding"/>
    <property type="evidence" value="ECO:0007669"/>
    <property type="project" value="UniProtKB-UniRule"/>
</dbReference>
<keyword evidence="3 7" id="KW-0547">Nucleotide-binding</keyword>
<keyword evidence="10" id="KW-0150">Chloroplast</keyword>
<dbReference type="SUPFAM" id="SSF50447">
    <property type="entry name" value="Translation proteins"/>
    <property type="match status" value="1"/>
</dbReference>
<dbReference type="PROSITE" id="PS51722">
    <property type="entry name" value="G_TR_2"/>
    <property type="match status" value="1"/>
</dbReference>
<evidence type="ECO:0000256" key="4">
    <source>
        <dbReference type="ARBA" id="ARBA00022768"/>
    </source>
</evidence>
<dbReference type="GO" id="GO:0003746">
    <property type="term" value="F:translation elongation factor activity"/>
    <property type="evidence" value="ECO:0007669"/>
    <property type="project" value="UniProtKB-UniRule"/>
</dbReference>
<evidence type="ECO:0000256" key="6">
    <source>
        <dbReference type="ARBA" id="ARBA00023134"/>
    </source>
</evidence>
<dbReference type="GO" id="GO:0005829">
    <property type="term" value="C:cytosol"/>
    <property type="evidence" value="ECO:0007669"/>
    <property type="project" value="TreeGrafter"/>
</dbReference>
<dbReference type="PRINTS" id="PR00315">
    <property type="entry name" value="ELONGATNFCT"/>
</dbReference>
<dbReference type="FunFam" id="2.40.30.10:FF:000046">
    <property type="entry name" value="Elongation factor Tu"/>
    <property type="match status" value="1"/>
</dbReference>
<name>A0A1G4NY94_9FLOR</name>
<geneLocation type="chloroplast" evidence="10"/>
<dbReference type="InterPro" id="IPR000795">
    <property type="entry name" value="T_Tr_GTP-bd_dom"/>
</dbReference>
<reference evidence="10" key="2">
    <citation type="submission" date="2016-10" db="EMBL/GenBank/DDBJ databases">
        <authorList>
            <person name="de Groot N.N."/>
        </authorList>
    </citation>
    <scope>NUCLEOTIDE SEQUENCE</scope>
    <source>
        <strain evidence="10">J.0604</strain>
    </source>
</reference>
<evidence type="ECO:0000259" key="9">
    <source>
        <dbReference type="PROSITE" id="PS51722"/>
    </source>
</evidence>
<dbReference type="FunFam" id="2.40.30.10:FF:000001">
    <property type="entry name" value="Elongation factor Tu"/>
    <property type="match status" value="1"/>
</dbReference>
<dbReference type="InterPro" id="IPR004541">
    <property type="entry name" value="Transl_elong_EFTu/EF1A_bac/org"/>
</dbReference>
<evidence type="ECO:0000256" key="3">
    <source>
        <dbReference type="ARBA" id="ARBA00022741"/>
    </source>
</evidence>
<dbReference type="NCBIfam" id="TIGR00485">
    <property type="entry name" value="EF-Tu"/>
    <property type="match status" value="1"/>
</dbReference>
<dbReference type="RefSeq" id="YP_009315205.1">
    <property type="nucleotide sequence ID" value="NC_031665.1"/>
</dbReference>
<dbReference type="GO" id="GO:0000287">
    <property type="term" value="F:magnesium ion binding"/>
    <property type="evidence" value="ECO:0007669"/>
    <property type="project" value="UniProtKB-UniRule"/>
</dbReference>
<dbReference type="InterPro" id="IPR050055">
    <property type="entry name" value="EF-Tu_GTPase"/>
</dbReference>
<evidence type="ECO:0000256" key="1">
    <source>
        <dbReference type="ARBA" id="ARBA00007249"/>
    </source>
</evidence>
<dbReference type="InterPro" id="IPR005225">
    <property type="entry name" value="Small_GTP-bd"/>
</dbReference>
<dbReference type="Gene3D" id="3.40.50.300">
    <property type="entry name" value="P-loop containing nucleotide triphosphate hydrolases"/>
    <property type="match status" value="1"/>
</dbReference>
<dbReference type="GeneID" id="29999552"/>
<dbReference type="Gene3D" id="2.40.30.10">
    <property type="entry name" value="Translation factors"/>
    <property type="match status" value="2"/>
</dbReference>
<comment type="catalytic activity">
    <reaction evidence="7">
        <text>GTP + H2O = GDP + phosphate + H(+)</text>
        <dbReference type="Rhea" id="RHEA:19669"/>
        <dbReference type="ChEBI" id="CHEBI:15377"/>
        <dbReference type="ChEBI" id="CHEBI:15378"/>
        <dbReference type="ChEBI" id="CHEBI:37565"/>
        <dbReference type="ChEBI" id="CHEBI:43474"/>
        <dbReference type="ChEBI" id="CHEBI:58189"/>
        <dbReference type="EC" id="3.6.5.3"/>
    </reaction>
</comment>
<dbReference type="PANTHER" id="PTHR43721:SF22">
    <property type="entry name" value="ELONGATION FACTOR TU, MITOCHONDRIAL"/>
    <property type="match status" value="1"/>
</dbReference>
<feature type="binding site" evidence="7">
    <location>
        <position position="26"/>
    </location>
    <ligand>
        <name>Mg(2+)</name>
        <dbReference type="ChEBI" id="CHEBI:18420"/>
    </ligand>
</feature>
<keyword evidence="5 7" id="KW-0648">Protein biosynthesis</keyword>
<evidence type="ECO:0000256" key="8">
    <source>
        <dbReference type="RuleBase" id="RU000325"/>
    </source>
</evidence>
<keyword evidence="7" id="KW-0479">Metal-binding</keyword>
<comment type="function">
    <text evidence="7">GTP hydrolase that promotes the GTP-dependent binding of aminoacyl-tRNA to the A-site of ribosomes during protein biosynthesis.</text>
</comment>
<dbReference type="HAMAP" id="MF_00118_B">
    <property type="entry name" value="EF_Tu_B"/>
    <property type="match status" value="1"/>
</dbReference>
<dbReference type="GO" id="GO:0009507">
    <property type="term" value="C:chloroplast"/>
    <property type="evidence" value="ECO:0007669"/>
    <property type="project" value="UniProtKB-SubCell"/>
</dbReference>
<dbReference type="InterPro" id="IPR033720">
    <property type="entry name" value="EFTU_2"/>
</dbReference>